<dbReference type="EMBL" id="CP001686">
    <property type="protein sequence ID" value="ACV06856.1"/>
    <property type="molecule type" value="Genomic_DNA"/>
</dbReference>
<evidence type="ECO:0000313" key="4">
    <source>
        <dbReference type="EMBL" id="ACV06856.1"/>
    </source>
</evidence>
<dbReference type="Gene3D" id="1.10.3210.10">
    <property type="entry name" value="Hypothetical protein af1432"/>
    <property type="match status" value="1"/>
</dbReference>
<evidence type="ECO:0000313" key="5">
    <source>
        <dbReference type="Proteomes" id="UP000006666"/>
    </source>
</evidence>
<dbReference type="CDD" id="cd00077">
    <property type="entry name" value="HDc"/>
    <property type="match status" value="1"/>
</dbReference>
<dbReference type="InterPro" id="IPR006674">
    <property type="entry name" value="HD_domain"/>
</dbReference>
<feature type="transmembrane region" description="Helical" evidence="2">
    <location>
        <begin position="202"/>
        <end position="219"/>
    </location>
</feature>
<dbReference type="SMART" id="SM00471">
    <property type="entry name" value="HDc"/>
    <property type="match status" value="1"/>
</dbReference>
<keyword evidence="5" id="KW-1185">Reference proteome</keyword>
<feature type="transmembrane region" description="Helical" evidence="2">
    <location>
        <begin position="66"/>
        <end position="86"/>
    </location>
</feature>
<organism evidence="4 5">
    <name type="scientific">Kytococcus sedentarius (strain ATCC 14392 / DSM 20547 / JCM 11482 / CCUG 33030 / NBRC 15357 / NCTC 11040 / CCM 314 / 541)</name>
    <name type="common">Micrococcus sedentarius</name>
    <dbReference type="NCBI Taxonomy" id="478801"/>
    <lineage>
        <taxon>Bacteria</taxon>
        <taxon>Bacillati</taxon>
        <taxon>Actinomycetota</taxon>
        <taxon>Actinomycetes</taxon>
        <taxon>Micrococcales</taxon>
        <taxon>Kytococcaceae</taxon>
        <taxon>Kytococcus</taxon>
    </lineage>
</organism>
<evidence type="ECO:0000256" key="1">
    <source>
        <dbReference type="SAM" id="MobiDB-lite"/>
    </source>
</evidence>
<keyword evidence="2" id="KW-1133">Transmembrane helix</keyword>
<dbReference type="PANTHER" id="PTHR45228:SF8">
    <property type="entry name" value="TWO-COMPONENT RESPONSE REGULATOR-RELATED"/>
    <property type="match status" value="1"/>
</dbReference>
<evidence type="ECO:0000256" key="2">
    <source>
        <dbReference type="SAM" id="Phobius"/>
    </source>
</evidence>
<keyword evidence="2" id="KW-0472">Membrane</keyword>
<proteinExistence type="predicted"/>
<feature type="transmembrane region" description="Helical" evidence="2">
    <location>
        <begin position="5"/>
        <end position="22"/>
    </location>
</feature>
<gene>
    <name evidence="4" type="ordered locus">Ksed_18540</name>
</gene>
<dbReference type="RefSeq" id="WP_015779796.1">
    <property type="nucleotide sequence ID" value="NC_013169.1"/>
</dbReference>
<dbReference type="Pfam" id="PF01966">
    <property type="entry name" value="HD"/>
    <property type="match status" value="1"/>
</dbReference>
<reference evidence="4 5" key="1">
    <citation type="journal article" date="2009" name="Stand. Genomic Sci.">
        <title>Complete genome sequence of Kytococcus sedentarius type strain (541).</title>
        <authorList>
            <person name="Sims D."/>
            <person name="Brettin T."/>
            <person name="Detter J.C."/>
            <person name="Han C."/>
            <person name="Lapidus A."/>
            <person name="Copeland A."/>
            <person name="Glavina Del Rio T."/>
            <person name="Nolan M."/>
            <person name="Chen F."/>
            <person name="Lucas S."/>
            <person name="Tice H."/>
            <person name="Cheng J.F."/>
            <person name="Bruce D."/>
            <person name="Goodwin L."/>
            <person name="Pitluck S."/>
            <person name="Ovchinnikova G."/>
            <person name="Pati A."/>
            <person name="Ivanova N."/>
            <person name="Mavrommatis K."/>
            <person name="Chen A."/>
            <person name="Palaniappan K."/>
            <person name="D'haeseleer P."/>
            <person name="Chain P."/>
            <person name="Bristow J."/>
            <person name="Eisen J.A."/>
            <person name="Markowitz V."/>
            <person name="Hugenholtz P."/>
            <person name="Schneider S."/>
            <person name="Goker M."/>
            <person name="Pukall R."/>
            <person name="Kyrpides N.C."/>
            <person name="Klenk H.P."/>
        </authorList>
    </citation>
    <scope>NUCLEOTIDE SEQUENCE [LARGE SCALE GENOMIC DNA]</scope>
    <source>
        <strain evidence="5">ATCC 14392 / DSM 20547 / JCM 11482 / CCUG 33030 / NBRC 15357 / NCTC 11040 / CCM 314 / 541</strain>
    </source>
</reference>
<dbReference type="PANTHER" id="PTHR45228">
    <property type="entry name" value="CYCLIC DI-GMP PHOSPHODIESTERASE TM_0186-RELATED"/>
    <property type="match status" value="1"/>
</dbReference>
<dbReference type="STRING" id="478801.Ksed_18540"/>
<dbReference type="KEGG" id="kse:Ksed_18540"/>
<feature type="region of interest" description="Disordered" evidence="1">
    <location>
        <begin position="321"/>
        <end position="341"/>
    </location>
</feature>
<dbReference type="eggNOG" id="COG2206">
    <property type="taxonomic scope" value="Bacteria"/>
</dbReference>
<dbReference type="SUPFAM" id="SSF109604">
    <property type="entry name" value="HD-domain/PDEase-like"/>
    <property type="match status" value="1"/>
</dbReference>
<name>C7NJS4_KYTSD</name>
<feature type="transmembrane region" description="Helical" evidence="2">
    <location>
        <begin position="178"/>
        <end position="195"/>
    </location>
</feature>
<feature type="transmembrane region" description="Helical" evidence="2">
    <location>
        <begin position="98"/>
        <end position="119"/>
    </location>
</feature>
<dbReference type="InterPro" id="IPR052020">
    <property type="entry name" value="Cyclic_di-GMP/3'3'-cGAMP_PDE"/>
</dbReference>
<protein>
    <submittedName>
        <fullName evidence="4">HD-GYP domain-containing protein</fullName>
    </submittedName>
</protein>
<feature type="domain" description="HD/PDEase" evidence="3">
    <location>
        <begin position="240"/>
        <end position="368"/>
    </location>
</feature>
<dbReference type="Proteomes" id="UP000006666">
    <property type="component" value="Chromosome"/>
</dbReference>
<keyword evidence="2" id="KW-0812">Transmembrane</keyword>
<accession>C7NJS4</accession>
<feature type="transmembrane region" description="Helical" evidence="2">
    <location>
        <begin position="28"/>
        <end position="45"/>
    </location>
</feature>
<dbReference type="HOGENOM" id="CLU_650175_0_0_11"/>
<sequence>MTRLLWFMVPTALAVGTMTLWWSPPLTFWMWAWALLTAVLAFVAHRHSAVTRWLGLGQSLMGAVQAFSWTVAGPWGALLGCLAPFVMPRKHLPMVQTYNMASFVIMSCAGWWGFVAAGGRPIWHAEHALHHVAIPVAVGALVQLLTNVLLIVPGLALIRGHRLPALVRDATGVLRAGWANQIMGAVVLALLAWAIKPHGVGLLLAAVPLMVHMAVVNTIQTAEVGQTRALRTLSRAAQASDPYVELHGARVAEYAKEIGRHLRLGPHQLESLDLAARLHDIGFVALPPEVGEREQGHAAQGARMLEGLPFLDAAADLIRQSHDSTNPSDAPHGPHRGASDESRPLELRVLQVADAVDALVAERPGLDVDGICDLLALDGAYEPRVVAALRSARPVLRAAEVPVQERPAWWRHDLPADLRGAS</sequence>
<feature type="transmembrane region" description="Helical" evidence="2">
    <location>
        <begin position="131"/>
        <end position="158"/>
    </location>
</feature>
<evidence type="ECO:0000259" key="3">
    <source>
        <dbReference type="SMART" id="SM00471"/>
    </source>
</evidence>
<dbReference type="AlphaFoldDB" id="C7NJS4"/>
<dbReference type="InterPro" id="IPR003607">
    <property type="entry name" value="HD/PDEase_dom"/>
</dbReference>